<proteinExistence type="predicted"/>
<name>A0A7I9V5Z6_9ACTN</name>
<organism evidence="2 3">
    <name type="scientific">Gordonia spumicola</name>
    <dbReference type="NCBI Taxonomy" id="589161"/>
    <lineage>
        <taxon>Bacteria</taxon>
        <taxon>Bacillati</taxon>
        <taxon>Actinomycetota</taxon>
        <taxon>Actinomycetes</taxon>
        <taxon>Mycobacteriales</taxon>
        <taxon>Gordoniaceae</taxon>
        <taxon>Gordonia</taxon>
    </lineage>
</organism>
<reference evidence="3" key="1">
    <citation type="submission" date="2019-06" db="EMBL/GenBank/DDBJ databases">
        <title>Gordonia isolated from sludge of a wastewater treatment plant.</title>
        <authorList>
            <person name="Tamura T."/>
            <person name="Aoyama K."/>
            <person name="Kang Y."/>
            <person name="Saito S."/>
            <person name="Akiyama N."/>
            <person name="Yazawa K."/>
            <person name="Gonoi T."/>
            <person name="Mikami Y."/>
        </authorList>
    </citation>
    <scope>NUCLEOTIDE SEQUENCE [LARGE SCALE GENOMIC DNA]</scope>
    <source>
        <strain evidence="3">NBRC 107696</strain>
    </source>
</reference>
<protein>
    <submittedName>
        <fullName evidence="2">Uncharacterized protein</fullName>
    </submittedName>
</protein>
<evidence type="ECO:0000256" key="1">
    <source>
        <dbReference type="SAM" id="SignalP"/>
    </source>
</evidence>
<dbReference type="Proteomes" id="UP000444960">
    <property type="component" value="Unassembled WGS sequence"/>
</dbReference>
<dbReference type="RefSeq" id="WP_008381387.1">
    <property type="nucleotide sequence ID" value="NZ_BJOV01000002.1"/>
</dbReference>
<sequence>MRRLTLLVCTLLLGLTFLAAGPARAEAEFTTKLSGVLTGFESRRWTDGNSDAAATTVRFDNCREKTAGMALASADVMLRKDRPFQPDEDHGTKRLNCSASAFGNWGRKASGKYFFRIEKINGYSGGFRQLNASFVRVRY</sequence>
<feature type="chain" id="PRO_5029655795" evidence="1">
    <location>
        <begin position="26"/>
        <end position="139"/>
    </location>
</feature>
<keyword evidence="1" id="KW-0732">Signal</keyword>
<gene>
    <name evidence="2" type="ORF">nbrc107696_10680</name>
</gene>
<dbReference type="AlphaFoldDB" id="A0A7I9V5Z6"/>
<accession>A0A7I9V5Z6</accession>
<comment type="caution">
    <text evidence="2">The sequence shown here is derived from an EMBL/GenBank/DDBJ whole genome shotgun (WGS) entry which is preliminary data.</text>
</comment>
<dbReference type="OrthoDB" id="5023295at2"/>
<evidence type="ECO:0000313" key="2">
    <source>
        <dbReference type="EMBL" id="GEE00622.1"/>
    </source>
</evidence>
<dbReference type="EMBL" id="BJOV01000002">
    <property type="protein sequence ID" value="GEE00622.1"/>
    <property type="molecule type" value="Genomic_DNA"/>
</dbReference>
<evidence type="ECO:0000313" key="3">
    <source>
        <dbReference type="Proteomes" id="UP000444960"/>
    </source>
</evidence>
<keyword evidence="3" id="KW-1185">Reference proteome</keyword>
<feature type="signal peptide" evidence="1">
    <location>
        <begin position="1"/>
        <end position="25"/>
    </location>
</feature>